<accession>A0A210R0C5</accession>
<keyword evidence="2" id="KW-1185">Reference proteome</keyword>
<evidence type="ECO:0000313" key="1">
    <source>
        <dbReference type="EMBL" id="OWF54473.1"/>
    </source>
</evidence>
<dbReference type="Gene3D" id="3.30.160.60">
    <property type="entry name" value="Classic Zinc Finger"/>
    <property type="match status" value="1"/>
</dbReference>
<name>A0A210R0C5_MIZYE</name>
<gene>
    <name evidence="1" type="ORF">KP79_PYT20857</name>
</gene>
<evidence type="ECO:0000313" key="2">
    <source>
        <dbReference type="Proteomes" id="UP000242188"/>
    </source>
</evidence>
<evidence type="ECO:0008006" key="3">
    <source>
        <dbReference type="Google" id="ProtNLM"/>
    </source>
</evidence>
<dbReference type="EMBL" id="NEDP02001033">
    <property type="protein sequence ID" value="OWF54473.1"/>
    <property type="molecule type" value="Genomic_DNA"/>
</dbReference>
<protein>
    <recommendedName>
        <fullName evidence="3">B box-type domain-containing protein</fullName>
    </recommendedName>
</protein>
<dbReference type="AlphaFoldDB" id="A0A210R0C5"/>
<sequence length="301" mass="34585">MATCSEHHGQPFVMVCYSCDKCYSLVCCECIARKHKGHDLETFETAAKTVLDRLRTEKAKISTNLKEIHVDLKNYATIQENERKISENTRQYINRRRELLKLAIDEAAEILLEKQESSDKKIMDALLYGKQQAEDKVRNFLEFQSKLAMLETSTDYQHVIKFGKQMYFPNISKSLCPIPAVTRHILTRTMTFDRGLLRELFGEELEEVIRGSYILHCFDGIEDGETDSILTTDLFPNESEQLGGIIDSQEAESDGNVWVSRRQSQIDHPNVSLDFGTLDTSARIWSPQQIPYWNTTSQSSQ</sequence>
<dbReference type="Proteomes" id="UP000242188">
    <property type="component" value="Unassembled WGS sequence"/>
</dbReference>
<dbReference type="OrthoDB" id="6053737at2759"/>
<dbReference type="SUPFAM" id="SSF57845">
    <property type="entry name" value="B-box zinc-binding domain"/>
    <property type="match status" value="1"/>
</dbReference>
<organism evidence="1 2">
    <name type="scientific">Mizuhopecten yessoensis</name>
    <name type="common">Japanese scallop</name>
    <name type="synonym">Patinopecten yessoensis</name>
    <dbReference type="NCBI Taxonomy" id="6573"/>
    <lineage>
        <taxon>Eukaryota</taxon>
        <taxon>Metazoa</taxon>
        <taxon>Spiralia</taxon>
        <taxon>Lophotrochozoa</taxon>
        <taxon>Mollusca</taxon>
        <taxon>Bivalvia</taxon>
        <taxon>Autobranchia</taxon>
        <taxon>Pteriomorphia</taxon>
        <taxon>Pectinida</taxon>
        <taxon>Pectinoidea</taxon>
        <taxon>Pectinidae</taxon>
        <taxon>Mizuhopecten</taxon>
    </lineage>
</organism>
<comment type="caution">
    <text evidence="1">The sequence shown here is derived from an EMBL/GenBank/DDBJ whole genome shotgun (WGS) entry which is preliminary data.</text>
</comment>
<proteinExistence type="predicted"/>
<reference evidence="1 2" key="1">
    <citation type="journal article" date="2017" name="Nat. Ecol. Evol.">
        <title>Scallop genome provides insights into evolution of bilaterian karyotype and development.</title>
        <authorList>
            <person name="Wang S."/>
            <person name="Zhang J."/>
            <person name="Jiao W."/>
            <person name="Li J."/>
            <person name="Xun X."/>
            <person name="Sun Y."/>
            <person name="Guo X."/>
            <person name="Huan P."/>
            <person name="Dong B."/>
            <person name="Zhang L."/>
            <person name="Hu X."/>
            <person name="Sun X."/>
            <person name="Wang J."/>
            <person name="Zhao C."/>
            <person name="Wang Y."/>
            <person name="Wang D."/>
            <person name="Huang X."/>
            <person name="Wang R."/>
            <person name="Lv J."/>
            <person name="Li Y."/>
            <person name="Zhang Z."/>
            <person name="Liu B."/>
            <person name="Lu W."/>
            <person name="Hui Y."/>
            <person name="Liang J."/>
            <person name="Zhou Z."/>
            <person name="Hou R."/>
            <person name="Li X."/>
            <person name="Liu Y."/>
            <person name="Li H."/>
            <person name="Ning X."/>
            <person name="Lin Y."/>
            <person name="Zhao L."/>
            <person name="Xing Q."/>
            <person name="Dou J."/>
            <person name="Li Y."/>
            <person name="Mao J."/>
            <person name="Guo H."/>
            <person name="Dou H."/>
            <person name="Li T."/>
            <person name="Mu C."/>
            <person name="Jiang W."/>
            <person name="Fu Q."/>
            <person name="Fu X."/>
            <person name="Miao Y."/>
            <person name="Liu J."/>
            <person name="Yu Q."/>
            <person name="Li R."/>
            <person name="Liao H."/>
            <person name="Li X."/>
            <person name="Kong Y."/>
            <person name="Jiang Z."/>
            <person name="Chourrout D."/>
            <person name="Li R."/>
            <person name="Bao Z."/>
        </authorList>
    </citation>
    <scope>NUCLEOTIDE SEQUENCE [LARGE SCALE GENOMIC DNA]</scope>
    <source>
        <strain evidence="1 2">PY_sf001</strain>
    </source>
</reference>